<feature type="transmembrane region" description="Helical" evidence="1">
    <location>
        <begin position="34"/>
        <end position="52"/>
    </location>
</feature>
<name>A0A645JPI5_9ZZZZ</name>
<keyword evidence="1" id="KW-0472">Membrane</keyword>
<evidence type="ECO:0000313" key="2">
    <source>
        <dbReference type="EMBL" id="MPN61493.1"/>
    </source>
</evidence>
<evidence type="ECO:0000256" key="1">
    <source>
        <dbReference type="SAM" id="Phobius"/>
    </source>
</evidence>
<dbReference type="EMBL" id="VSSQ01138175">
    <property type="protein sequence ID" value="MPN61493.1"/>
    <property type="molecule type" value="Genomic_DNA"/>
</dbReference>
<keyword evidence="1" id="KW-0812">Transmembrane</keyword>
<gene>
    <name evidence="2" type="ORF">SDC9_209230</name>
</gene>
<comment type="caution">
    <text evidence="2">The sequence shown here is derived from an EMBL/GenBank/DDBJ whole genome shotgun (WGS) entry which is preliminary data.</text>
</comment>
<reference evidence="2" key="1">
    <citation type="submission" date="2019-08" db="EMBL/GenBank/DDBJ databases">
        <authorList>
            <person name="Kucharzyk K."/>
            <person name="Murdoch R.W."/>
            <person name="Higgins S."/>
            <person name="Loffler F."/>
        </authorList>
    </citation>
    <scope>NUCLEOTIDE SEQUENCE</scope>
</reference>
<dbReference type="AlphaFoldDB" id="A0A645JPI5"/>
<organism evidence="2">
    <name type="scientific">bioreactor metagenome</name>
    <dbReference type="NCBI Taxonomy" id="1076179"/>
    <lineage>
        <taxon>unclassified sequences</taxon>
        <taxon>metagenomes</taxon>
        <taxon>ecological metagenomes</taxon>
    </lineage>
</organism>
<feature type="transmembrane region" description="Helical" evidence="1">
    <location>
        <begin position="58"/>
        <end position="82"/>
    </location>
</feature>
<sequence>MTRVADTYSAEKALEEIHKKQYIEGLYNSNVPRTIGVVLLWLSVISVAAVLLTGGNLISALIVLVSGVLTAALFIAIGEIVVRQNEMIGILWRNTKTESK</sequence>
<keyword evidence="1" id="KW-1133">Transmembrane helix</keyword>
<protein>
    <submittedName>
        <fullName evidence="2">Uncharacterized protein</fullName>
    </submittedName>
</protein>
<proteinExistence type="predicted"/>
<accession>A0A645JPI5</accession>